<sequence length="112" mass="12320">MLPRSRAIQAIKPALRPIQPLQSGSRQSRRAYASTRPDAPGAYNSRVPIIAVGSVLAFVPFYYVFHSTKPAASGNAEITEARRQGNPANEYRDPRDSPVKTLEQQKKARGSN</sequence>
<evidence type="ECO:0000313" key="3">
    <source>
        <dbReference type="EMBL" id="OAP60318.1"/>
    </source>
</evidence>
<keyword evidence="2" id="KW-0472">Membrane</keyword>
<evidence type="ECO:0000256" key="2">
    <source>
        <dbReference type="SAM" id="Phobius"/>
    </source>
</evidence>
<keyword evidence="2" id="KW-1133">Transmembrane helix</keyword>
<dbReference type="Proteomes" id="UP000078343">
    <property type="component" value="Unassembled WGS sequence"/>
</dbReference>
<dbReference type="EMBL" id="LVYI01000004">
    <property type="protein sequence ID" value="OAP60318.1"/>
    <property type="molecule type" value="Genomic_DNA"/>
</dbReference>
<reference evidence="3 4" key="1">
    <citation type="submission" date="2016-04" db="EMBL/GenBank/DDBJ databases">
        <title>Draft genome of Fonsecaea erecta CBS 125763.</title>
        <authorList>
            <person name="Weiss V.A."/>
            <person name="Vicente V.A."/>
            <person name="Raittz R.T."/>
            <person name="Moreno L.F."/>
            <person name="De Souza E.M."/>
            <person name="Pedrosa F.O."/>
            <person name="Steffens M.B."/>
            <person name="Faoro H."/>
            <person name="Tadra-Sfeir M.Z."/>
            <person name="Najafzadeh M.J."/>
            <person name="Felipe M.S."/>
            <person name="Teixeira M."/>
            <person name="Sun J."/>
            <person name="Xi L."/>
            <person name="Gomes R."/>
            <person name="De Azevedo C.M."/>
            <person name="Salgado C.G."/>
            <person name="Da Silva M.B."/>
            <person name="Nascimento M.F."/>
            <person name="Queiroz-Telles F."/>
            <person name="Attili D.S."/>
            <person name="Gorbushina A."/>
        </authorList>
    </citation>
    <scope>NUCLEOTIDE SEQUENCE [LARGE SCALE GENOMIC DNA]</scope>
    <source>
        <strain evidence="3 4">CBS 125763</strain>
    </source>
</reference>
<gene>
    <name evidence="3" type="ORF">AYL99_05320</name>
</gene>
<evidence type="ECO:0000313" key="4">
    <source>
        <dbReference type="Proteomes" id="UP000078343"/>
    </source>
</evidence>
<dbReference type="AlphaFoldDB" id="A0A178ZKJ3"/>
<comment type="caution">
    <text evidence="3">The sequence shown here is derived from an EMBL/GenBank/DDBJ whole genome shotgun (WGS) entry which is preliminary data.</text>
</comment>
<organism evidence="3 4">
    <name type="scientific">Fonsecaea erecta</name>
    <dbReference type="NCBI Taxonomy" id="1367422"/>
    <lineage>
        <taxon>Eukaryota</taxon>
        <taxon>Fungi</taxon>
        <taxon>Dikarya</taxon>
        <taxon>Ascomycota</taxon>
        <taxon>Pezizomycotina</taxon>
        <taxon>Eurotiomycetes</taxon>
        <taxon>Chaetothyriomycetidae</taxon>
        <taxon>Chaetothyriales</taxon>
        <taxon>Herpotrichiellaceae</taxon>
        <taxon>Fonsecaea</taxon>
    </lineage>
</organism>
<feature type="compositionally biased region" description="Basic and acidic residues" evidence="1">
    <location>
        <begin position="90"/>
        <end position="106"/>
    </location>
</feature>
<keyword evidence="2" id="KW-0812">Transmembrane</keyword>
<dbReference type="OrthoDB" id="4152154at2759"/>
<name>A0A178ZKJ3_9EURO</name>
<feature type="transmembrane region" description="Helical" evidence="2">
    <location>
        <begin position="47"/>
        <end position="65"/>
    </location>
</feature>
<evidence type="ECO:0000256" key="1">
    <source>
        <dbReference type="SAM" id="MobiDB-lite"/>
    </source>
</evidence>
<dbReference type="RefSeq" id="XP_018693685.1">
    <property type="nucleotide sequence ID" value="XM_018836832.1"/>
</dbReference>
<feature type="region of interest" description="Disordered" evidence="1">
    <location>
        <begin position="73"/>
        <end position="112"/>
    </location>
</feature>
<protein>
    <submittedName>
        <fullName evidence="3">Uncharacterized protein</fullName>
    </submittedName>
</protein>
<proteinExistence type="predicted"/>
<accession>A0A178ZKJ3</accession>
<feature type="region of interest" description="Disordered" evidence="1">
    <location>
        <begin position="12"/>
        <end position="44"/>
    </location>
</feature>
<dbReference type="GeneID" id="30009488"/>
<keyword evidence="4" id="KW-1185">Reference proteome</keyword>